<dbReference type="InterPro" id="IPR052754">
    <property type="entry name" value="NTPase_KAP_P-loop"/>
</dbReference>
<dbReference type="RefSeq" id="WP_074879632.1">
    <property type="nucleotide sequence ID" value="NZ_FOXI01000014.1"/>
</dbReference>
<dbReference type="Gene3D" id="3.40.50.300">
    <property type="entry name" value="P-loop containing nucleotide triphosphate hydrolases"/>
    <property type="match status" value="1"/>
</dbReference>
<proteinExistence type="predicted"/>
<feature type="transmembrane region" description="Helical" evidence="1">
    <location>
        <begin position="192"/>
        <end position="210"/>
    </location>
</feature>
<gene>
    <name evidence="3" type="ORF">SAMN05216277_11414</name>
</gene>
<dbReference type="PANTHER" id="PTHR22674">
    <property type="entry name" value="NTPASE, KAP FAMILY P-LOOP DOMAIN-CONTAINING 1"/>
    <property type="match status" value="1"/>
</dbReference>
<dbReference type="InterPro" id="IPR016024">
    <property type="entry name" value="ARM-type_fold"/>
</dbReference>
<evidence type="ECO:0000313" key="3">
    <source>
        <dbReference type="EMBL" id="SFP97529.1"/>
    </source>
</evidence>
<reference evidence="4" key="1">
    <citation type="submission" date="2016-10" db="EMBL/GenBank/DDBJ databases">
        <authorList>
            <person name="Varghese N."/>
            <person name="Submissions S."/>
        </authorList>
    </citation>
    <scope>NUCLEOTIDE SEQUENCE [LARGE SCALE GENOMIC DNA]</scope>
    <source>
        <strain evidence="4">CGMCC 1.10329</strain>
    </source>
</reference>
<accession>A0A1I5UQM1</accession>
<keyword evidence="1" id="KW-0812">Transmembrane</keyword>
<dbReference type="AlphaFoldDB" id="A0A1I5UQM1"/>
<dbReference type="SUPFAM" id="SSF52540">
    <property type="entry name" value="P-loop containing nucleoside triphosphate hydrolases"/>
    <property type="match status" value="1"/>
</dbReference>
<dbReference type="InterPro" id="IPR027417">
    <property type="entry name" value="P-loop_NTPase"/>
</dbReference>
<dbReference type="OrthoDB" id="146963at2157"/>
<name>A0A1I5UQM1_9EURY</name>
<dbReference type="Pfam" id="PF07693">
    <property type="entry name" value="KAP_NTPase"/>
    <property type="match status" value="1"/>
</dbReference>
<sequence>MTGDDGRVFLSDEPIESTNQDRFEHQEYVDALEQILENAEPRWNIGVFGKWGTGKSSIINLLFDRLSDNPKFENTVCVEFDAWTHAEDSIRTDLLLGIDHELGQKTDTKIDSEYGILGEDHITEELYDITEDNSSDNPDLREYAQQLLTQSKFVTATVAITAVILIAGVVINALNAFGIFTPGQDLMGTANSILQIAILPLFLSLFIFMAKQVEDATSTLRQRYPRNDWSGAYEQLFEEMLDELMEKTEYEQVIISVDNLDRCESDTVYDVLVSLKTFMGNDRCLYIIPCDDEALLSHIQSIDRGEYFEENENEQEFLRKLFQAHVRIPPFTSDAISDYAAELNGQLKHGYDEEVLSVITKAYVRNPRRIKQALNRLTTLRMLAEEIEDTQRMREGVITGNLPFLAKMSILQEDFPEFYRSLQTNPRLLEEFNDYFAGRVMDPERKEELASHFEPTEDGNGKSVEGLREFLSSTRYITDNNPRRFIYLSEPPYTLTLEDGDRFVEDLRARQVDKVRDELDALFEDEGDFGPYREAIDDTLDEWSHLDSELFNIIEGLMEVFDALDDDAQTQVSRMVSEYLVSVDRRHFLEDLDPSISFPMILKMQPRDSRLLFGAYGELAADSETLQENILDAFVKHAEGIPESANRSLTESLVQLRENQQEDVFKTALDKIHSSAAARDKFATTKLLTEAIKLIELGNNERQFENEDYYQKFDSDASTEARGTFIEKLLDLRNEVEDNNINHINDSISNILLKIESDLPRQTASHLYNEFHGMVNAPSNNEKNLVETLFYHYDTLSSSDQNRFRQECMKQIQNWGGTGQQYLKWAQQYDVPLLDSEDAVTTALDPFPDQNTNTGLLTNTVLSLIPKEFDEELTSPKLIEILDNNDDSRAQLGAEMFSTAPKRFESVQDKVVSTCLKKVNKTNDTSSKQIYLTAVAEVFTDLSDSDQELFLSRLTDLARGNNKDKQAFYRVWNEVKSNLTSNHRRKVGQNVLSILEDEVSDQNQQVPTDDLVKVLQSVTDNLATNAHEEFIQRLSDELTDGNVGWQQKQDIVGQLAAFDDLAGQEDLVLTRIEGMLKQNSQNQLHQTTKKKLATLEGHDGIDETKIEEIREHHLKL</sequence>
<keyword evidence="1" id="KW-0472">Membrane</keyword>
<organism evidence="3 4">
    <name type="scientific">Halolamina pelagica</name>
    <dbReference type="NCBI Taxonomy" id="699431"/>
    <lineage>
        <taxon>Archaea</taxon>
        <taxon>Methanobacteriati</taxon>
        <taxon>Methanobacteriota</taxon>
        <taxon>Stenosarchaea group</taxon>
        <taxon>Halobacteria</taxon>
        <taxon>Halobacteriales</taxon>
        <taxon>Haloferacaceae</taxon>
    </lineage>
</organism>
<dbReference type="SUPFAM" id="SSF48371">
    <property type="entry name" value="ARM repeat"/>
    <property type="match status" value="1"/>
</dbReference>
<feature type="domain" description="KAP NTPase" evidence="2">
    <location>
        <begin position="27"/>
        <end position="383"/>
    </location>
</feature>
<feature type="transmembrane region" description="Helical" evidence="1">
    <location>
        <begin position="153"/>
        <end position="180"/>
    </location>
</feature>
<keyword evidence="1" id="KW-1133">Transmembrane helix</keyword>
<evidence type="ECO:0000313" key="4">
    <source>
        <dbReference type="Proteomes" id="UP000183769"/>
    </source>
</evidence>
<dbReference type="EMBL" id="FOXI01000014">
    <property type="protein sequence ID" value="SFP97529.1"/>
    <property type="molecule type" value="Genomic_DNA"/>
</dbReference>
<keyword evidence="4" id="KW-1185">Reference proteome</keyword>
<dbReference type="InterPro" id="IPR011646">
    <property type="entry name" value="KAP_P-loop"/>
</dbReference>
<dbReference type="Proteomes" id="UP000183769">
    <property type="component" value="Unassembled WGS sequence"/>
</dbReference>
<evidence type="ECO:0000259" key="2">
    <source>
        <dbReference type="Pfam" id="PF07693"/>
    </source>
</evidence>
<evidence type="ECO:0000256" key="1">
    <source>
        <dbReference type="SAM" id="Phobius"/>
    </source>
</evidence>
<protein>
    <submittedName>
        <fullName evidence="3">KAP family P-loop domain-containing protein</fullName>
    </submittedName>
</protein>
<dbReference type="PANTHER" id="PTHR22674:SF6">
    <property type="entry name" value="NTPASE KAP FAMILY P-LOOP DOMAIN-CONTAINING PROTEIN 1"/>
    <property type="match status" value="1"/>
</dbReference>